<evidence type="ECO:0000313" key="3">
    <source>
        <dbReference type="EMBL" id="CAI9115154.1"/>
    </source>
</evidence>
<dbReference type="AlphaFoldDB" id="A0AAV1E779"/>
<sequence length="341" mass="38517">MGIKQRFGNIFRKGTRSLIAPAHLVLSPEIIQQGQWANLPPDLLQDIIQSIEETETSWPDRAAVVYCASVCKSWRETTKETVRTLAECGRFTFPDSLKHPGPRNYPIQCFIIREPTTSVYRLYLGRSPTEDADDKFLLSAKKFWTLTGPEFVISLVGDDFSRASGTYVGSLRSNFLGNKFTIYDNQHLSRRYNAKKSPESLDRCKNNSVATISHELSVFRARGPRRIHCVMNSITVSSMKEGGGKVPVVLKNKAPRWREESQAWCLDFKGRVLVASAKNFQLLEAVDTLNKDVPQPAEQEKIILQFGKFGKDIFTMDYQYPLSAFEAFAICLSNFGCKAIP</sequence>
<name>A0AAV1E779_OLDCO</name>
<proteinExistence type="inferred from homology"/>
<dbReference type="PANTHER" id="PTHR16517:SF134">
    <property type="entry name" value="TUBBY-LIKE F-BOX PROTEIN 2"/>
    <property type="match status" value="1"/>
</dbReference>
<gene>
    <name evidence="3" type="ORF">OLC1_LOCUS21730</name>
</gene>
<accession>A0AAV1E779</accession>
<feature type="domain" description="Tubby C-terminal" evidence="2">
    <location>
        <begin position="97"/>
        <end position="336"/>
    </location>
</feature>
<reference evidence="3" key="1">
    <citation type="submission" date="2023-03" db="EMBL/GenBank/DDBJ databases">
        <authorList>
            <person name="Julca I."/>
        </authorList>
    </citation>
    <scope>NUCLEOTIDE SEQUENCE</scope>
</reference>
<dbReference type="EMBL" id="OX459125">
    <property type="protein sequence ID" value="CAI9115154.1"/>
    <property type="molecule type" value="Genomic_DNA"/>
</dbReference>
<dbReference type="SUPFAM" id="SSF54518">
    <property type="entry name" value="Tubby C-terminal domain-like"/>
    <property type="match status" value="1"/>
</dbReference>
<dbReference type="InterPro" id="IPR025659">
    <property type="entry name" value="Tubby-like_C"/>
</dbReference>
<evidence type="ECO:0000259" key="2">
    <source>
        <dbReference type="Pfam" id="PF01167"/>
    </source>
</evidence>
<comment type="similarity">
    <text evidence="1">Belongs to the TUB family.</text>
</comment>
<dbReference type="Pfam" id="PF01167">
    <property type="entry name" value="Tub"/>
    <property type="match status" value="1"/>
</dbReference>
<dbReference type="PRINTS" id="PR01573">
    <property type="entry name" value="SUPERTUBBY"/>
</dbReference>
<dbReference type="Gene3D" id="3.20.90.10">
    <property type="entry name" value="Tubby Protein, Chain A"/>
    <property type="match status" value="1"/>
</dbReference>
<keyword evidence="4" id="KW-1185">Reference proteome</keyword>
<organism evidence="3 4">
    <name type="scientific">Oldenlandia corymbosa var. corymbosa</name>
    <dbReference type="NCBI Taxonomy" id="529605"/>
    <lineage>
        <taxon>Eukaryota</taxon>
        <taxon>Viridiplantae</taxon>
        <taxon>Streptophyta</taxon>
        <taxon>Embryophyta</taxon>
        <taxon>Tracheophyta</taxon>
        <taxon>Spermatophyta</taxon>
        <taxon>Magnoliopsida</taxon>
        <taxon>eudicotyledons</taxon>
        <taxon>Gunneridae</taxon>
        <taxon>Pentapetalae</taxon>
        <taxon>asterids</taxon>
        <taxon>lamiids</taxon>
        <taxon>Gentianales</taxon>
        <taxon>Rubiaceae</taxon>
        <taxon>Rubioideae</taxon>
        <taxon>Spermacoceae</taxon>
        <taxon>Hedyotis-Oldenlandia complex</taxon>
        <taxon>Oldenlandia</taxon>
    </lineage>
</organism>
<evidence type="ECO:0000256" key="1">
    <source>
        <dbReference type="ARBA" id="ARBA00007129"/>
    </source>
</evidence>
<dbReference type="Proteomes" id="UP001161247">
    <property type="component" value="Chromosome 8"/>
</dbReference>
<dbReference type="InterPro" id="IPR000007">
    <property type="entry name" value="Tubby_C"/>
</dbReference>
<evidence type="ECO:0000313" key="4">
    <source>
        <dbReference type="Proteomes" id="UP001161247"/>
    </source>
</evidence>
<dbReference type="PANTHER" id="PTHR16517">
    <property type="entry name" value="TUBBY-RELATED"/>
    <property type="match status" value="1"/>
</dbReference>
<protein>
    <submittedName>
        <fullName evidence="3">OLC1v1015991C1</fullName>
    </submittedName>
</protein>